<dbReference type="RefSeq" id="WP_236097597.1">
    <property type="nucleotide sequence ID" value="NZ_JAKGUD010000001.1"/>
</dbReference>
<accession>A0ABS9EJ95</accession>
<dbReference type="Pfam" id="PF02288">
    <property type="entry name" value="Dehydratase_MU"/>
    <property type="match status" value="1"/>
</dbReference>
<dbReference type="SUPFAM" id="SSF52968">
    <property type="entry name" value="B12-dependent dehydatase associated subunit"/>
    <property type="match status" value="1"/>
</dbReference>
<keyword evidence="2" id="KW-1185">Reference proteome</keyword>
<dbReference type="Gene3D" id="3.40.50.10150">
    <property type="entry name" value="B12-dependent dehydatase associated subunit"/>
    <property type="match status" value="1"/>
</dbReference>
<sequence length="223" mass="24122">MINEELVRKVIAEVLQEVAASENVGSASVTARPSAPAVKAGISMEMTEKERATRGTDAREVVVAIPPAFGTEFDATIVDVSLADVLRQVFAGIEEQGLSWRLVRVYHTADVAFIAHQAAKLSGSGVGIGIISRGTTVIHQRDLAPLNNLELFPQSPLLDLETFRAIGRNAGMYAKGEQPVPVATKNDPMARPKFQGIAALLHNKEVKALDRSKSPMELQVRFR</sequence>
<evidence type="ECO:0000313" key="2">
    <source>
        <dbReference type="Proteomes" id="UP001200430"/>
    </source>
</evidence>
<dbReference type="InterPro" id="IPR003208">
    <property type="entry name" value="Dehydtase/Dehydtase_re"/>
</dbReference>
<organism evidence="1 2">
    <name type="scientific">Dethiosulfovibrio marinus</name>
    <dbReference type="NCBI Taxonomy" id="133532"/>
    <lineage>
        <taxon>Bacteria</taxon>
        <taxon>Thermotogati</taxon>
        <taxon>Synergistota</taxon>
        <taxon>Synergistia</taxon>
        <taxon>Synergistales</taxon>
        <taxon>Dethiosulfovibrionaceae</taxon>
        <taxon>Dethiosulfovibrio</taxon>
    </lineage>
</organism>
<gene>
    <name evidence="1" type="ORF">L2W38_00340</name>
</gene>
<reference evidence="1 2" key="1">
    <citation type="submission" date="2022-01" db="EMBL/GenBank/DDBJ databases">
        <title>Dethiosulfovibrio faecalis sp. nov., a novel proteolytic, non-sulfur-reducing bacterium isolated from a marine aquaculture solid waste bioreactor.</title>
        <authorList>
            <person name="Grabowski S."/>
            <person name="Apolinario E."/>
            <person name="Schneider N."/>
            <person name="Marshall C.W."/>
            <person name="Sowers K.R."/>
        </authorList>
    </citation>
    <scope>NUCLEOTIDE SEQUENCE [LARGE SCALE GENOMIC DNA]</scope>
    <source>
        <strain evidence="1 2">DSM 12537</strain>
    </source>
</reference>
<evidence type="ECO:0000313" key="1">
    <source>
        <dbReference type="EMBL" id="MCF4141268.1"/>
    </source>
</evidence>
<proteinExistence type="predicted"/>
<dbReference type="EMBL" id="JAKGUD010000001">
    <property type="protein sequence ID" value="MCF4141268.1"/>
    <property type="molecule type" value="Genomic_DNA"/>
</dbReference>
<dbReference type="Proteomes" id="UP001200430">
    <property type="component" value="Unassembled WGS sequence"/>
</dbReference>
<dbReference type="NCBIfam" id="NF011616">
    <property type="entry name" value="PRK15042.1"/>
    <property type="match status" value="1"/>
</dbReference>
<name>A0ABS9EJ95_9BACT</name>
<protein>
    <submittedName>
        <fullName evidence="1">Propanediol/glycerol family dehydratase medium subunit</fullName>
    </submittedName>
</protein>
<dbReference type="InterPro" id="IPR010254">
    <property type="entry name" value="B12-dep_deHydtase_bsu"/>
</dbReference>
<comment type="caution">
    <text evidence="1">The sequence shown here is derived from an EMBL/GenBank/DDBJ whole genome shotgun (WGS) entry which is preliminary data.</text>
</comment>